<evidence type="ECO:0000313" key="2">
    <source>
        <dbReference type="EMBL" id="EXK98680.1"/>
    </source>
</evidence>
<name>X0CW37_FUSOX</name>
<feature type="compositionally biased region" description="Basic residues" evidence="1">
    <location>
        <begin position="72"/>
        <end position="88"/>
    </location>
</feature>
<feature type="compositionally biased region" description="Basic residues" evidence="1">
    <location>
        <begin position="97"/>
        <end position="108"/>
    </location>
</feature>
<sequence length="117" mass="12980">MNGGRLVTNSSNFGRVRQFLRADLQPPRYLQPDRSTIAVPVPMGGGGGGGGGDHALIIPRPSRKISMEKNLVKRRSQGTRLRKTRSHRTITGPRGDRQHHHPASRKIKTWLGFKLPS</sequence>
<organism evidence="2 3">
    <name type="scientific">Fusarium oxysporum f. sp. raphani 54005</name>
    <dbReference type="NCBI Taxonomy" id="1089458"/>
    <lineage>
        <taxon>Eukaryota</taxon>
        <taxon>Fungi</taxon>
        <taxon>Dikarya</taxon>
        <taxon>Ascomycota</taxon>
        <taxon>Pezizomycotina</taxon>
        <taxon>Sordariomycetes</taxon>
        <taxon>Hypocreomycetidae</taxon>
        <taxon>Hypocreales</taxon>
        <taxon>Nectriaceae</taxon>
        <taxon>Fusarium</taxon>
        <taxon>Fusarium oxysporum species complex</taxon>
    </lineage>
</organism>
<dbReference type="EMBL" id="JH658363">
    <property type="protein sequence ID" value="EXK98680.1"/>
    <property type="molecule type" value="Genomic_DNA"/>
</dbReference>
<dbReference type="Proteomes" id="UP000030663">
    <property type="component" value="Unassembled WGS sequence"/>
</dbReference>
<keyword evidence="3" id="KW-1185">Reference proteome</keyword>
<feature type="region of interest" description="Disordered" evidence="1">
    <location>
        <begin position="38"/>
        <end position="108"/>
    </location>
</feature>
<dbReference type="HOGENOM" id="CLU_2158491_0_0_1"/>
<feature type="compositionally biased region" description="Gly residues" evidence="1">
    <location>
        <begin position="43"/>
        <end position="53"/>
    </location>
</feature>
<dbReference type="AlphaFoldDB" id="X0CW37"/>
<gene>
    <name evidence="2" type="ORF">FOQG_01507</name>
</gene>
<evidence type="ECO:0000313" key="3">
    <source>
        <dbReference type="Proteomes" id="UP000030663"/>
    </source>
</evidence>
<evidence type="ECO:0000256" key="1">
    <source>
        <dbReference type="SAM" id="MobiDB-lite"/>
    </source>
</evidence>
<accession>X0CW37</accession>
<reference evidence="2 3" key="1">
    <citation type="submission" date="2011-11" db="EMBL/GenBank/DDBJ databases">
        <title>The Genome Sequence of Fusarium oxysporum PHW815.</title>
        <authorList>
            <consortium name="The Broad Institute Genome Sequencing Platform"/>
            <person name="Ma L.-J."/>
            <person name="Gale L.R."/>
            <person name="Schwartz D.C."/>
            <person name="Zhou S."/>
            <person name="Corby-Kistler H."/>
            <person name="Young S.K."/>
            <person name="Zeng Q."/>
            <person name="Gargeya S."/>
            <person name="Fitzgerald M."/>
            <person name="Haas B."/>
            <person name="Abouelleil A."/>
            <person name="Alvarado L."/>
            <person name="Arachchi H.M."/>
            <person name="Berlin A."/>
            <person name="Brown A."/>
            <person name="Chapman S.B."/>
            <person name="Chen Z."/>
            <person name="Dunbar C."/>
            <person name="Freedman E."/>
            <person name="Gearin G."/>
            <person name="Goldberg J."/>
            <person name="Griggs A."/>
            <person name="Gujja S."/>
            <person name="Heiman D."/>
            <person name="Howarth C."/>
            <person name="Larson L."/>
            <person name="Lui A."/>
            <person name="MacDonald P.J.P."/>
            <person name="Montmayeur A."/>
            <person name="Murphy C."/>
            <person name="Neiman D."/>
            <person name="Pearson M."/>
            <person name="Priest M."/>
            <person name="Roberts A."/>
            <person name="Saif S."/>
            <person name="Shea T."/>
            <person name="Shenoy N."/>
            <person name="Sisk P."/>
            <person name="Stolte C."/>
            <person name="Sykes S."/>
            <person name="Wortman J."/>
            <person name="Nusbaum C."/>
            <person name="Birren B."/>
        </authorList>
    </citation>
    <scope>NUCLEOTIDE SEQUENCE [LARGE SCALE GENOMIC DNA]</scope>
    <source>
        <strain evidence="2 3">54005</strain>
    </source>
</reference>
<proteinExistence type="predicted"/>
<protein>
    <submittedName>
        <fullName evidence="2">Uncharacterized protein</fullName>
    </submittedName>
</protein>